<dbReference type="InterPro" id="IPR004843">
    <property type="entry name" value="Calcineurin-like_PHP"/>
</dbReference>
<comment type="similarity">
    <text evidence="1 7">Belongs to the SbcD family.</text>
</comment>
<dbReference type="OrthoDB" id="9773856at2"/>
<keyword evidence="11" id="KW-1185">Reference proteome</keyword>
<dbReference type="GO" id="GO:0004519">
    <property type="term" value="F:endonuclease activity"/>
    <property type="evidence" value="ECO:0007669"/>
    <property type="project" value="UniProtKB-KW"/>
</dbReference>
<dbReference type="AlphaFoldDB" id="A0A2T5IBM9"/>
<protein>
    <recommendedName>
        <fullName evidence="3 7">Nuclease SbcCD subunit D</fullName>
    </recommendedName>
</protein>
<evidence type="ECO:0000313" key="10">
    <source>
        <dbReference type="EMBL" id="PTQ81239.1"/>
    </source>
</evidence>
<accession>A0A2T5IBM9</accession>
<organism evidence="10 11">
    <name type="scientific">Trichococcus patagoniensis</name>
    <dbReference type="NCBI Taxonomy" id="382641"/>
    <lineage>
        <taxon>Bacteria</taxon>
        <taxon>Bacillati</taxon>
        <taxon>Bacillota</taxon>
        <taxon>Bacilli</taxon>
        <taxon>Lactobacillales</taxon>
        <taxon>Carnobacteriaceae</taxon>
        <taxon>Trichococcus</taxon>
    </lineage>
</organism>
<dbReference type="InterPro" id="IPR050535">
    <property type="entry name" value="DNA_Repair-Maintenance_Comp"/>
</dbReference>
<comment type="subunit">
    <text evidence="2 7">Heterodimer of SbcC and SbcD.</text>
</comment>
<dbReference type="InterPro" id="IPR026843">
    <property type="entry name" value="SbcD_C"/>
</dbReference>
<dbReference type="GO" id="GO:0006310">
    <property type="term" value="P:DNA recombination"/>
    <property type="evidence" value="ECO:0007669"/>
    <property type="project" value="UniProtKB-KW"/>
</dbReference>
<evidence type="ECO:0000256" key="5">
    <source>
        <dbReference type="ARBA" id="ARBA00022801"/>
    </source>
</evidence>
<comment type="function">
    <text evidence="7">SbcCD cleaves DNA hairpin structures. These structures can inhibit DNA replication and are intermediates in certain DNA recombination reactions. The complex acts as a 3'-&gt;5' double strand exonuclease that can open hairpins. It also has a 5' single-strand endonuclease activity.</text>
</comment>
<keyword evidence="7" id="KW-0235">DNA replication</keyword>
<dbReference type="CDD" id="cd00840">
    <property type="entry name" value="MPP_Mre11_N"/>
    <property type="match status" value="1"/>
</dbReference>
<reference evidence="10 11" key="1">
    <citation type="submission" date="2018-04" db="EMBL/GenBank/DDBJ databases">
        <title>Genomic Encyclopedia of Archaeal and Bacterial Type Strains, Phase II (KMG-II): from individual species to whole genera.</title>
        <authorList>
            <person name="Goeker M."/>
        </authorList>
    </citation>
    <scope>NUCLEOTIDE SEQUENCE [LARGE SCALE GENOMIC DNA]</scope>
    <source>
        <strain evidence="10 11">DSM 18806</strain>
    </source>
</reference>
<dbReference type="GO" id="GO:0006260">
    <property type="term" value="P:DNA replication"/>
    <property type="evidence" value="ECO:0007669"/>
    <property type="project" value="UniProtKB-KW"/>
</dbReference>
<evidence type="ECO:0000259" key="8">
    <source>
        <dbReference type="Pfam" id="PF00149"/>
    </source>
</evidence>
<dbReference type="Pfam" id="PF00149">
    <property type="entry name" value="Metallophos"/>
    <property type="match status" value="1"/>
</dbReference>
<name>A0A2T5IBM9_9LACT</name>
<feature type="domain" description="Nuclease SbcCD subunit D C-terminal" evidence="9">
    <location>
        <begin position="267"/>
        <end position="352"/>
    </location>
</feature>
<evidence type="ECO:0000256" key="3">
    <source>
        <dbReference type="ARBA" id="ARBA00013365"/>
    </source>
</evidence>
<evidence type="ECO:0000256" key="1">
    <source>
        <dbReference type="ARBA" id="ARBA00010555"/>
    </source>
</evidence>
<dbReference type="Proteomes" id="UP000244161">
    <property type="component" value="Unassembled WGS sequence"/>
</dbReference>
<keyword evidence="7" id="KW-0255">Endonuclease</keyword>
<keyword evidence="7" id="KW-0233">DNA recombination</keyword>
<gene>
    <name evidence="7" type="primary">sbcD</name>
    <name evidence="10" type="ORF">C8U37_1233</name>
</gene>
<dbReference type="InterPro" id="IPR041796">
    <property type="entry name" value="Mre11_N"/>
</dbReference>
<dbReference type="PANTHER" id="PTHR30337:SF0">
    <property type="entry name" value="NUCLEASE SBCCD SUBUNIT D"/>
    <property type="match status" value="1"/>
</dbReference>
<dbReference type="PANTHER" id="PTHR30337">
    <property type="entry name" value="COMPONENT OF ATP-DEPENDENT DSDNA EXONUCLEASE"/>
    <property type="match status" value="1"/>
</dbReference>
<dbReference type="SUPFAM" id="SSF56300">
    <property type="entry name" value="Metallo-dependent phosphatases"/>
    <property type="match status" value="1"/>
</dbReference>
<keyword evidence="5 7" id="KW-0378">Hydrolase</keyword>
<evidence type="ECO:0000259" key="9">
    <source>
        <dbReference type="Pfam" id="PF12320"/>
    </source>
</evidence>
<evidence type="ECO:0000256" key="7">
    <source>
        <dbReference type="RuleBase" id="RU363069"/>
    </source>
</evidence>
<dbReference type="Gene3D" id="3.60.21.10">
    <property type="match status" value="1"/>
</dbReference>
<keyword evidence="4 7" id="KW-0540">Nuclease</keyword>
<evidence type="ECO:0000256" key="6">
    <source>
        <dbReference type="ARBA" id="ARBA00022839"/>
    </source>
</evidence>
<dbReference type="NCBIfam" id="TIGR00619">
    <property type="entry name" value="sbcd"/>
    <property type="match status" value="1"/>
</dbReference>
<dbReference type="Pfam" id="PF12320">
    <property type="entry name" value="SbcD_C"/>
    <property type="match status" value="1"/>
</dbReference>
<evidence type="ECO:0000256" key="2">
    <source>
        <dbReference type="ARBA" id="ARBA00011322"/>
    </source>
</evidence>
<keyword evidence="6 7" id="KW-0269">Exonuclease</keyword>
<dbReference type="InterPro" id="IPR004593">
    <property type="entry name" value="SbcD"/>
</dbReference>
<comment type="caution">
    <text evidence="10">The sequence shown here is derived from an EMBL/GenBank/DDBJ whole genome shotgun (WGS) entry which is preliminary data.</text>
</comment>
<dbReference type="EMBL" id="QAOM01000023">
    <property type="protein sequence ID" value="PTQ81239.1"/>
    <property type="molecule type" value="Genomic_DNA"/>
</dbReference>
<proteinExistence type="inferred from homology"/>
<feature type="domain" description="Calcineurin-like phosphoesterase" evidence="8">
    <location>
        <begin position="1"/>
        <end position="219"/>
    </location>
</feature>
<evidence type="ECO:0000313" key="11">
    <source>
        <dbReference type="Proteomes" id="UP000244161"/>
    </source>
</evidence>
<evidence type="ECO:0000256" key="4">
    <source>
        <dbReference type="ARBA" id="ARBA00022722"/>
    </source>
</evidence>
<dbReference type="InterPro" id="IPR029052">
    <property type="entry name" value="Metallo-depent_PP-like"/>
</dbReference>
<sequence length="377" mass="43351">MRILHTADWHLGKIVNDFSMLDDQRHYLMKLIETLKEKDIDAIIMAGDLYDRALPPKEAVALANRTLTRMVKELGVPVFVIAGNHDSNERIEYAADLLAESRLYIEGTLKKEAIRKVTFEGTNFYLLPFADHVYVRETLQDDTIKNMEDAVRAQLATVKATMNPDEVNILIAHGYVIQAGNDTSEPSDSERPLSIGTSEYVDVSLFEDFDYVALGHLHKAQKVKNDKVRYSGSILKYSKSETPHQKQTSIVTIEKGKLEIEPLRIKPLRDMRTVRSTFPELMKGQSDDYLFFELEDTEYVLDAMNQLRRRYPQAMGLEYVSRRETESVALQHNREDLQQLSYPDLFKDFYEQYRAIELDESGQKIVADVFAALGRKD</sequence>
<dbReference type="GO" id="GO:0008408">
    <property type="term" value="F:3'-5' exonuclease activity"/>
    <property type="evidence" value="ECO:0007669"/>
    <property type="project" value="InterPro"/>
</dbReference>
<dbReference type="RefSeq" id="WP_108033603.1">
    <property type="nucleotide sequence ID" value="NZ_QAOM01000023.1"/>
</dbReference>